<proteinExistence type="predicted"/>
<name>A0AAX3WTK8_9BACI</name>
<sequence length="139" mass="16123">MRLFYQQKTIGKKSRKLQKIAFTIEEPVHTLKDLLLQLVTQEVQNFNEKALDTPLHIYLTEELLEDAVHHGKIHFGEKKNATVQSLEQAKSTVIQAFEDELFLVVQNEEQLNSLTTPLTIQEDDVFTFIKLTMLAGRIW</sequence>
<accession>A0AAX3WTK8</accession>
<dbReference type="AlphaFoldDB" id="A0AAX3WTK8"/>
<organism evidence="1 2">
    <name type="scientific">Lysinibacillus pakistanensis</name>
    <dbReference type="NCBI Taxonomy" id="759811"/>
    <lineage>
        <taxon>Bacteria</taxon>
        <taxon>Bacillati</taxon>
        <taxon>Bacillota</taxon>
        <taxon>Bacilli</taxon>
        <taxon>Bacillales</taxon>
        <taxon>Bacillaceae</taxon>
        <taxon>Lysinibacillus</taxon>
    </lineage>
</organism>
<dbReference type="EMBL" id="CP126101">
    <property type="protein sequence ID" value="WHY51166.1"/>
    <property type="molecule type" value="Genomic_DNA"/>
</dbReference>
<evidence type="ECO:0000313" key="1">
    <source>
        <dbReference type="EMBL" id="WHY51166.1"/>
    </source>
</evidence>
<dbReference type="Proteomes" id="UP001178322">
    <property type="component" value="Chromosome"/>
</dbReference>
<reference evidence="1" key="1">
    <citation type="submission" date="2023-05" db="EMBL/GenBank/DDBJ databases">
        <title>Comparative genomics of Bacillaceae isolates and their secondary metabolite potential.</title>
        <authorList>
            <person name="Song L."/>
            <person name="Nielsen L.J."/>
            <person name="Mohite O."/>
            <person name="Xu X."/>
            <person name="Weber T."/>
            <person name="Kovacs A.T."/>
        </authorList>
    </citation>
    <scope>NUCLEOTIDE SEQUENCE</scope>
    <source>
        <strain evidence="1">LY1</strain>
    </source>
</reference>
<gene>
    <name evidence="1" type="ORF">QNH24_23320</name>
</gene>
<dbReference type="RefSeq" id="WP_283869767.1">
    <property type="nucleotide sequence ID" value="NZ_CP126101.1"/>
</dbReference>
<protein>
    <submittedName>
        <fullName evidence="1">Uncharacterized protein</fullName>
    </submittedName>
</protein>
<evidence type="ECO:0000313" key="2">
    <source>
        <dbReference type="Proteomes" id="UP001178322"/>
    </source>
</evidence>